<dbReference type="GO" id="GO:0006508">
    <property type="term" value="P:proteolysis"/>
    <property type="evidence" value="ECO:0007669"/>
    <property type="project" value="InterPro"/>
</dbReference>
<gene>
    <name evidence="3" type="ORF">CC78DRAFT_270147</name>
</gene>
<name>A0A9P4KCD6_9PLEO</name>
<feature type="region of interest" description="Disordered" evidence="1">
    <location>
        <begin position="31"/>
        <end position="52"/>
    </location>
</feature>
<dbReference type="AlphaFoldDB" id="A0A9P4KCD6"/>
<dbReference type="Pfam" id="PF00656">
    <property type="entry name" value="Peptidase_C14"/>
    <property type="match status" value="1"/>
</dbReference>
<organism evidence="3 4">
    <name type="scientific">Lojkania enalia</name>
    <dbReference type="NCBI Taxonomy" id="147567"/>
    <lineage>
        <taxon>Eukaryota</taxon>
        <taxon>Fungi</taxon>
        <taxon>Dikarya</taxon>
        <taxon>Ascomycota</taxon>
        <taxon>Pezizomycotina</taxon>
        <taxon>Dothideomycetes</taxon>
        <taxon>Pleosporomycetidae</taxon>
        <taxon>Pleosporales</taxon>
        <taxon>Pleosporales incertae sedis</taxon>
        <taxon>Lojkania</taxon>
    </lineage>
</organism>
<proteinExistence type="predicted"/>
<sequence length="473" mass="54151">MTTDIVLAPKTSGLSTEVFHADISADIRLQSGASRPHEDVPSSQKLVSEHGSSTAQYVADKKREADMQIWWDEAIAKNMDLPDGYEKVAVLLIKWADELDELKTRAEAEELNDVFRHQYRFHTEIVELNVASKPQHQISRHITTFIQMHDGPNNLMIVYYTGHGEYKDDQKYLELAGYLDSTSKKGFNIDARANWNKAEEVLCSDDIEGDVLTILDTCYSSNLVKSGKEDTRTFELLSACAFDVTTSAPGDFSFTRALIDALKDFLREDPNRSFTTSLLSQRINQNEIRRDQPCQLWFRMKHHDRHIRLAPLDPERERERKHSRLRQLPKGYLSLRLALDEDSLNQQQIEYLTKKLAKAITGKTFVGIKRIDWLGLKPARVTHFGRAAIAMISFSQWKKIVNRRREERGEPKLGERHEAHSPTSVVSRPADSTTSSPRKRLREEYNDFLPGAKQLRVPRLPSPPISLEADGRD</sequence>
<accession>A0A9P4KCD6</accession>
<dbReference type="EMBL" id="ML986625">
    <property type="protein sequence ID" value="KAF2263479.1"/>
    <property type="molecule type" value="Genomic_DNA"/>
</dbReference>
<dbReference type="InterPro" id="IPR011600">
    <property type="entry name" value="Pept_C14_caspase"/>
</dbReference>
<evidence type="ECO:0000313" key="4">
    <source>
        <dbReference type="Proteomes" id="UP000800093"/>
    </source>
</evidence>
<dbReference type="OrthoDB" id="4760831at2759"/>
<evidence type="ECO:0000259" key="2">
    <source>
        <dbReference type="Pfam" id="PF00656"/>
    </source>
</evidence>
<dbReference type="Proteomes" id="UP000800093">
    <property type="component" value="Unassembled WGS sequence"/>
</dbReference>
<feature type="compositionally biased region" description="Polar residues" evidence="1">
    <location>
        <begin position="41"/>
        <end position="52"/>
    </location>
</feature>
<evidence type="ECO:0000313" key="3">
    <source>
        <dbReference type="EMBL" id="KAF2263479.1"/>
    </source>
</evidence>
<keyword evidence="4" id="KW-1185">Reference proteome</keyword>
<dbReference type="GO" id="GO:0004197">
    <property type="term" value="F:cysteine-type endopeptidase activity"/>
    <property type="evidence" value="ECO:0007669"/>
    <property type="project" value="InterPro"/>
</dbReference>
<comment type="caution">
    <text evidence="3">The sequence shown here is derived from an EMBL/GenBank/DDBJ whole genome shotgun (WGS) entry which is preliminary data.</text>
</comment>
<feature type="compositionally biased region" description="Basic and acidic residues" evidence="1">
    <location>
        <begin position="405"/>
        <end position="420"/>
    </location>
</feature>
<feature type="region of interest" description="Disordered" evidence="1">
    <location>
        <begin position="405"/>
        <end position="473"/>
    </location>
</feature>
<protein>
    <recommendedName>
        <fullName evidence="2">Peptidase C14 caspase domain-containing protein</fullName>
    </recommendedName>
</protein>
<dbReference type="Gene3D" id="3.40.50.1460">
    <property type="match status" value="1"/>
</dbReference>
<evidence type="ECO:0000256" key="1">
    <source>
        <dbReference type="SAM" id="MobiDB-lite"/>
    </source>
</evidence>
<feature type="domain" description="Peptidase C14 caspase" evidence="2">
    <location>
        <begin position="104"/>
        <end position="221"/>
    </location>
</feature>
<feature type="compositionally biased region" description="Polar residues" evidence="1">
    <location>
        <begin position="421"/>
        <end position="436"/>
    </location>
</feature>
<reference evidence="4" key="1">
    <citation type="journal article" date="2020" name="Stud. Mycol.">
        <title>101 Dothideomycetes genomes: A test case for predicting lifestyles and emergence of pathogens.</title>
        <authorList>
            <person name="Haridas S."/>
            <person name="Albert R."/>
            <person name="Binder M."/>
            <person name="Bloem J."/>
            <person name="LaButti K."/>
            <person name="Salamov A."/>
            <person name="Andreopoulos B."/>
            <person name="Baker S."/>
            <person name="Barry K."/>
            <person name="Bills G."/>
            <person name="Bluhm B."/>
            <person name="Cannon C."/>
            <person name="Castanera R."/>
            <person name="Culley D."/>
            <person name="Daum C."/>
            <person name="Ezra D."/>
            <person name="Gonzalez J."/>
            <person name="Henrissat B."/>
            <person name="Kuo A."/>
            <person name="Liang C."/>
            <person name="Lipzen A."/>
            <person name="Lutzoni F."/>
            <person name="Magnuson J."/>
            <person name="Mondo S."/>
            <person name="Nolan M."/>
            <person name="Ohm R."/>
            <person name="Pangilinan J."/>
            <person name="Park H.-J."/>
            <person name="Ramirez L."/>
            <person name="Alfaro M."/>
            <person name="Sun H."/>
            <person name="Tritt A."/>
            <person name="Yoshinaga Y."/>
            <person name="Zwiers L.-H."/>
            <person name="Turgeon B."/>
            <person name="Goodwin S."/>
            <person name="Spatafora J."/>
            <person name="Crous P."/>
            <person name="Grigoriev I."/>
        </authorList>
    </citation>
    <scope>NUCLEOTIDE SEQUENCE [LARGE SCALE GENOMIC DNA]</scope>
    <source>
        <strain evidence="4">CBS 304.66</strain>
    </source>
</reference>